<sequence length="353" mass="37007">MRAAPTPSWPSERETPPTRLPGCAAELGGESSSPLPLQGKSPCLRPTLSPPPRFSSLLWRGHPVTVTVTVWQLKAPGAQPDVLLPDLQHCRALHHPSLLLLTALSPSADPSGLCLLFEPVWLGPREGAPALCRPAAWPPAAAGAGGPAVPAGRWHAPGGLSSCCSCRPLACSWRPQLLLFLQAAGMLLEASAPAVPAGRWHAPGGLSSHAVQLMQPGLAKVGTNPGCGPGERLPHLPAPASLSGGHWLTRFLGLHRPQQGYPWGGPGPGPGLPPPPELYPWLLLELICGNTPAATSDLYSFCILAQEVFTGQRVTPLPAPVRPPPVWVPQSCFLTRELPRAGREGPELEAGEG</sequence>
<dbReference type="GO" id="GO:0043063">
    <property type="term" value="P:intercellular bridge organization"/>
    <property type="evidence" value="ECO:0007669"/>
    <property type="project" value="InterPro"/>
</dbReference>
<dbReference type="GO" id="GO:0030496">
    <property type="term" value="C:midbody"/>
    <property type="evidence" value="ECO:0007669"/>
    <property type="project" value="TreeGrafter"/>
</dbReference>
<proteinExistence type="predicted"/>
<name>A0A7F8KC16_DELLE</name>
<dbReference type="GO" id="GO:0007140">
    <property type="term" value="P:male meiotic nuclear division"/>
    <property type="evidence" value="ECO:0007669"/>
    <property type="project" value="InterPro"/>
</dbReference>
<protein>
    <submittedName>
        <fullName evidence="3">Uncharacterized protein LOC111180549</fullName>
    </submittedName>
</protein>
<dbReference type="InterPro" id="IPR039339">
    <property type="entry name" value="Tex14"/>
</dbReference>
<accession>A0A7F8KC16</accession>
<evidence type="ECO:0000313" key="2">
    <source>
        <dbReference type="Proteomes" id="UP000248483"/>
    </source>
</evidence>
<dbReference type="RefSeq" id="XP_030617247.1">
    <property type="nucleotide sequence ID" value="XM_030761387.1"/>
</dbReference>
<dbReference type="GO" id="GO:0051306">
    <property type="term" value="P:mitotic sister chromatid separation"/>
    <property type="evidence" value="ECO:0007669"/>
    <property type="project" value="InterPro"/>
</dbReference>
<dbReference type="PANTHER" id="PTHR23060">
    <property type="entry name" value="TESTIS EXPRESSED GENE 14"/>
    <property type="match status" value="1"/>
</dbReference>
<dbReference type="GO" id="GO:0045171">
    <property type="term" value="C:intercellular bridge"/>
    <property type="evidence" value="ECO:0007669"/>
    <property type="project" value="TreeGrafter"/>
</dbReference>
<evidence type="ECO:0000313" key="3">
    <source>
        <dbReference type="RefSeq" id="XP_030617247.1"/>
    </source>
</evidence>
<dbReference type="GO" id="GO:0000776">
    <property type="term" value="C:kinetochore"/>
    <property type="evidence" value="ECO:0007669"/>
    <property type="project" value="TreeGrafter"/>
</dbReference>
<dbReference type="GO" id="GO:0007094">
    <property type="term" value="P:mitotic spindle assembly checkpoint signaling"/>
    <property type="evidence" value="ECO:0007669"/>
    <property type="project" value="InterPro"/>
</dbReference>
<reference evidence="3" key="1">
    <citation type="submission" date="2025-08" db="UniProtKB">
        <authorList>
            <consortium name="RefSeq"/>
        </authorList>
    </citation>
    <scope>IDENTIFICATION</scope>
    <source>
        <tissue evidence="3">Blood</tissue>
    </source>
</reference>
<dbReference type="GeneID" id="111180549"/>
<organism evidence="2 3">
    <name type="scientific">Delphinapterus leucas</name>
    <name type="common">Beluga whale</name>
    <dbReference type="NCBI Taxonomy" id="9749"/>
    <lineage>
        <taxon>Eukaryota</taxon>
        <taxon>Metazoa</taxon>
        <taxon>Chordata</taxon>
        <taxon>Craniata</taxon>
        <taxon>Vertebrata</taxon>
        <taxon>Euteleostomi</taxon>
        <taxon>Mammalia</taxon>
        <taxon>Eutheria</taxon>
        <taxon>Laurasiatheria</taxon>
        <taxon>Artiodactyla</taxon>
        <taxon>Whippomorpha</taxon>
        <taxon>Cetacea</taxon>
        <taxon>Odontoceti</taxon>
        <taxon>Monodontidae</taxon>
        <taxon>Delphinapterus</taxon>
    </lineage>
</organism>
<gene>
    <name evidence="3" type="primary">LOC111180549</name>
</gene>
<evidence type="ECO:0000256" key="1">
    <source>
        <dbReference type="SAM" id="MobiDB-lite"/>
    </source>
</evidence>
<dbReference type="KEGG" id="dle:111180549"/>
<keyword evidence="2" id="KW-1185">Reference proteome</keyword>
<feature type="region of interest" description="Disordered" evidence="1">
    <location>
        <begin position="1"/>
        <end position="46"/>
    </location>
</feature>
<dbReference type="PANTHER" id="PTHR23060:SF2">
    <property type="entry name" value="RHO GTPASE ACTIVATING PROTEIN 33, OPPOSITE STRAND"/>
    <property type="match status" value="1"/>
</dbReference>
<dbReference type="Proteomes" id="UP000248483">
    <property type="component" value="Unplaced"/>
</dbReference>
<dbReference type="GO" id="GO:0008608">
    <property type="term" value="P:attachment of spindle microtubules to kinetochore"/>
    <property type="evidence" value="ECO:0007669"/>
    <property type="project" value="InterPro"/>
</dbReference>
<dbReference type="AlphaFoldDB" id="A0A7F8KC16"/>
<dbReference type="InParanoid" id="A0A7F8KC16"/>